<proteinExistence type="predicted"/>
<dbReference type="Proteomes" id="UP001164803">
    <property type="component" value="Chromosome"/>
</dbReference>
<dbReference type="EMBL" id="CP104064">
    <property type="protein sequence ID" value="WAH37292.1"/>
    <property type="molecule type" value="Genomic_DNA"/>
</dbReference>
<keyword evidence="2" id="KW-1185">Reference proteome</keyword>
<accession>A0ABY6Z366</accession>
<dbReference type="RefSeq" id="WP_268044766.1">
    <property type="nucleotide sequence ID" value="NZ_CP104064.1"/>
</dbReference>
<protein>
    <submittedName>
        <fullName evidence="1">Uncharacterized protein</fullName>
    </submittedName>
</protein>
<sequence length="167" mass="18211">MRNSTRVLIGLLSLVLICSVVFNVVQYRNKQVLGKELLNGGLESTCTFLNDASDDIAKNKLQDAARFLSWSVGGLLVIRQPLTHYGVSQLTGITMELQDAQTVLSNPQHYSATKVQSMKDFVTVAASSFRGSIVGTEVSVPNLKAAIQQIYTKMPSSDRAQYENSGP</sequence>
<organism evidence="1 2">
    <name type="scientific">Alicyclobacillus dauci</name>
    <dbReference type="NCBI Taxonomy" id="1475485"/>
    <lineage>
        <taxon>Bacteria</taxon>
        <taxon>Bacillati</taxon>
        <taxon>Bacillota</taxon>
        <taxon>Bacilli</taxon>
        <taxon>Bacillales</taxon>
        <taxon>Alicyclobacillaceae</taxon>
        <taxon>Alicyclobacillus</taxon>
    </lineage>
</organism>
<gene>
    <name evidence="1" type="ORF">NZD86_01720</name>
</gene>
<name>A0ABY6Z366_9BACL</name>
<reference evidence="1" key="1">
    <citation type="submission" date="2022-08" db="EMBL/GenBank/DDBJ databases">
        <title>Alicyclobacillus dauci DSM2870, complete genome.</title>
        <authorList>
            <person name="Wang Q."/>
            <person name="Cai R."/>
            <person name="Wang Z."/>
        </authorList>
    </citation>
    <scope>NUCLEOTIDE SEQUENCE</scope>
    <source>
        <strain evidence="1">DSM 28700</strain>
    </source>
</reference>
<evidence type="ECO:0000313" key="2">
    <source>
        <dbReference type="Proteomes" id="UP001164803"/>
    </source>
</evidence>
<evidence type="ECO:0000313" key="1">
    <source>
        <dbReference type="EMBL" id="WAH37292.1"/>
    </source>
</evidence>